<proteinExistence type="predicted"/>
<dbReference type="InterPro" id="IPR025388">
    <property type="entry name" value="Alginate_export_dom"/>
</dbReference>
<dbReference type="InterPro" id="IPR023614">
    <property type="entry name" value="Porin_dom_sf"/>
</dbReference>
<dbReference type="Proteomes" id="UP000613743">
    <property type="component" value="Unassembled WGS sequence"/>
</dbReference>
<accession>A0A917N7M6</accession>
<evidence type="ECO:0000259" key="2">
    <source>
        <dbReference type="Pfam" id="PF13372"/>
    </source>
</evidence>
<keyword evidence="4" id="KW-1185">Reference proteome</keyword>
<evidence type="ECO:0000313" key="4">
    <source>
        <dbReference type="Proteomes" id="UP000613743"/>
    </source>
</evidence>
<sequence>MKIRVLTLAVLAGLASSAATADQLKKGFVDDAKVNVQFRARFEQVDVADTEDETTLRTRLTYQTGDIYNVFGLAEIDDVRSSNDNPAVPDYKYTEINQAFLGYKAPANTLVKYGRQRILLDNQRFVGGVGFRQNEQTYDAFSVKNTAVKDLTAFYAYVNNVNRIFPEGSGKEDHKNETHMLNLNYKGLSFAKVSAYAYMIDNVNVAAFSTDTYGIRAAGKQKFDDLTFNYEAEYAVQSEGGDNPADYSADYMLLRAGLGFKGFGAKVGYEVLGSDDGAAGFITPLATLHAFNGWTDKFLFGGKGNWENGIQDTHVILTGKVNGVKLLAKYHKFDSDYGDIDMGSEWGVAATYPFAKHYSVGVKYASFSAEDFSADTDKLWITLQAKY</sequence>
<reference evidence="3" key="1">
    <citation type="journal article" date="2014" name="Int. J. Syst. Evol. Microbiol.">
        <title>Complete genome sequence of Corynebacterium casei LMG S-19264T (=DSM 44701T), isolated from a smear-ripened cheese.</title>
        <authorList>
            <consortium name="US DOE Joint Genome Institute (JGI-PGF)"/>
            <person name="Walter F."/>
            <person name="Albersmeier A."/>
            <person name="Kalinowski J."/>
            <person name="Ruckert C."/>
        </authorList>
    </citation>
    <scope>NUCLEOTIDE SEQUENCE</scope>
    <source>
        <strain evidence="3">JCM 30804</strain>
    </source>
</reference>
<name>A0A917N7M6_9GAMM</name>
<organism evidence="3 4">
    <name type="scientific">Shewanella gelidii</name>
    <dbReference type="NCBI Taxonomy" id="1642821"/>
    <lineage>
        <taxon>Bacteria</taxon>
        <taxon>Pseudomonadati</taxon>
        <taxon>Pseudomonadota</taxon>
        <taxon>Gammaproteobacteria</taxon>
        <taxon>Alteromonadales</taxon>
        <taxon>Shewanellaceae</taxon>
        <taxon>Shewanella</taxon>
    </lineage>
</organism>
<protein>
    <recommendedName>
        <fullName evidence="2">Alginate export domain-containing protein</fullName>
    </recommendedName>
</protein>
<reference evidence="3" key="2">
    <citation type="submission" date="2020-09" db="EMBL/GenBank/DDBJ databases">
        <authorList>
            <person name="Sun Q."/>
            <person name="Ohkuma M."/>
        </authorList>
    </citation>
    <scope>NUCLEOTIDE SEQUENCE</scope>
    <source>
        <strain evidence="3">JCM 30804</strain>
    </source>
</reference>
<evidence type="ECO:0000313" key="3">
    <source>
        <dbReference type="EMBL" id="GGI73970.1"/>
    </source>
</evidence>
<dbReference type="Gene3D" id="2.40.160.10">
    <property type="entry name" value="Porin"/>
    <property type="match status" value="1"/>
</dbReference>
<evidence type="ECO:0000256" key="1">
    <source>
        <dbReference type="SAM" id="SignalP"/>
    </source>
</evidence>
<dbReference type="RefSeq" id="WP_188918382.1">
    <property type="nucleotide sequence ID" value="NZ_BMPZ01000002.1"/>
</dbReference>
<comment type="caution">
    <text evidence="3">The sequence shown here is derived from an EMBL/GenBank/DDBJ whole genome shotgun (WGS) entry which is preliminary data.</text>
</comment>
<dbReference type="Pfam" id="PF13372">
    <property type="entry name" value="Alginate_exp"/>
    <property type="match status" value="1"/>
</dbReference>
<feature type="domain" description="Alginate export" evidence="2">
    <location>
        <begin position="51"/>
        <end position="269"/>
    </location>
</feature>
<feature type="chain" id="PRO_5037288560" description="Alginate export domain-containing protein" evidence="1">
    <location>
        <begin position="22"/>
        <end position="387"/>
    </location>
</feature>
<feature type="signal peptide" evidence="1">
    <location>
        <begin position="1"/>
        <end position="21"/>
    </location>
</feature>
<keyword evidence="1" id="KW-0732">Signal</keyword>
<dbReference type="AlphaFoldDB" id="A0A917N7M6"/>
<gene>
    <name evidence="3" type="ORF">GCM10009332_09380</name>
</gene>
<dbReference type="EMBL" id="BMPZ01000002">
    <property type="protein sequence ID" value="GGI73970.1"/>
    <property type="molecule type" value="Genomic_DNA"/>
</dbReference>